<dbReference type="EMBL" id="JAQOSO010000040">
    <property type="protein sequence ID" value="MDJ1174067.1"/>
    <property type="molecule type" value="Genomic_DNA"/>
</dbReference>
<evidence type="ECO:0000313" key="2">
    <source>
        <dbReference type="EMBL" id="MDJ1174067.1"/>
    </source>
</evidence>
<name>A0ABT7B5G3_9CYAN</name>
<reference evidence="2 3" key="1">
    <citation type="submission" date="2023-01" db="EMBL/GenBank/DDBJ databases">
        <title>Novel diversity within Roseofilum (Cyanobacteria; Desertifilaceae) from marine benthic mats with descriptions of four novel species.</title>
        <authorList>
            <person name="Wang Y."/>
            <person name="Berthold D.E."/>
            <person name="Hu J."/>
            <person name="Lefler F.W."/>
            <person name="Laughinghouse H.D. IV."/>
        </authorList>
    </citation>
    <scope>NUCLEOTIDE SEQUENCE [LARGE SCALE GENOMIC DNA]</scope>
    <source>
        <strain evidence="2 3">BLCC-M114</strain>
    </source>
</reference>
<proteinExistence type="predicted"/>
<evidence type="ECO:0000256" key="1">
    <source>
        <dbReference type="SAM" id="MobiDB-lite"/>
    </source>
</evidence>
<protein>
    <recommendedName>
        <fullName evidence="4">SH3b domain-containing protein</fullName>
    </recommendedName>
</protein>
<dbReference type="RefSeq" id="WP_283766407.1">
    <property type="nucleotide sequence ID" value="NZ_JAQOSO010000040.1"/>
</dbReference>
<keyword evidence="3" id="KW-1185">Reference proteome</keyword>
<feature type="region of interest" description="Disordered" evidence="1">
    <location>
        <begin position="23"/>
        <end position="62"/>
    </location>
</feature>
<comment type="caution">
    <text evidence="2">The sequence shown here is derived from an EMBL/GenBank/DDBJ whole genome shotgun (WGS) entry which is preliminary data.</text>
</comment>
<organism evidence="2 3">
    <name type="scientific">Roseofilum capinflatum BLCC-M114</name>
    <dbReference type="NCBI Taxonomy" id="3022440"/>
    <lineage>
        <taxon>Bacteria</taxon>
        <taxon>Bacillati</taxon>
        <taxon>Cyanobacteriota</taxon>
        <taxon>Cyanophyceae</taxon>
        <taxon>Desertifilales</taxon>
        <taxon>Desertifilaceae</taxon>
        <taxon>Roseofilum</taxon>
        <taxon>Roseofilum capinflatum</taxon>
    </lineage>
</organism>
<accession>A0ABT7B5G3</accession>
<dbReference type="Proteomes" id="UP001235849">
    <property type="component" value="Unassembled WGS sequence"/>
</dbReference>
<sequence length="282" mass="31137">MGLVLAGLFAALGLEASEYWRSPNSEKKQTTVDGSQEAVRASSHTLSTQTAAPEEPEETASLVEVKNTPQTGSLLPPHLHENWTPVALNPSQASQVRDLEYCVISMAQLSTDKSPLYVRSHPQKEGEIVGELETGRWISIMNATDQWFEIIDPTKGWVQRSDVASSCNEKVERLNLGPQQSSVRIQEEMVGVGVHRYVVHIPPGKTLNLKNVEGTIPRVIDSDGELLSQVWETSEEGIPQWSGEPLASGDYTIEVVSHDARLQYALSVEITPLQEYAQILNR</sequence>
<evidence type="ECO:0000313" key="3">
    <source>
        <dbReference type="Proteomes" id="UP001235849"/>
    </source>
</evidence>
<dbReference type="Gene3D" id="2.60.120.380">
    <property type="match status" value="1"/>
</dbReference>
<evidence type="ECO:0008006" key="4">
    <source>
        <dbReference type="Google" id="ProtNLM"/>
    </source>
</evidence>
<gene>
    <name evidence="2" type="ORF">PMG25_08175</name>
</gene>